<gene>
    <name evidence="1" type="ORF">HY834_15320</name>
</gene>
<comment type="caution">
    <text evidence="1">The sequence shown here is derived from an EMBL/GenBank/DDBJ whole genome shotgun (WGS) entry which is preliminary data.</text>
</comment>
<dbReference type="AlphaFoldDB" id="A0A933L372"/>
<accession>A0A933L372</accession>
<sequence>MSGSQGAGTEIDYEVEWRRMLSRINERDAGAERRLAEAEQALNRMFQR</sequence>
<evidence type="ECO:0000313" key="1">
    <source>
        <dbReference type="EMBL" id="MBI4923113.1"/>
    </source>
</evidence>
<name>A0A933L372_9HYPH</name>
<protein>
    <submittedName>
        <fullName evidence="1">Uncharacterized protein</fullName>
    </submittedName>
</protein>
<dbReference type="Proteomes" id="UP000782610">
    <property type="component" value="Unassembled WGS sequence"/>
</dbReference>
<reference evidence="1" key="1">
    <citation type="submission" date="2020-07" db="EMBL/GenBank/DDBJ databases">
        <title>Huge and variable diversity of episymbiotic CPR bacteria and DPANN archaea in groundwater ecosystems.</title>
        <authorList>
            <person name="He C.Y."/>
            <person name="Keren R."/>
            <person name="Whittaker M."/>
            <person name="Farag I.F."/>
            <person name="Doudna J."/>
            <person name="Cate J.H.D."/>
            <person name="Banfield J.F."/>
        </authorList>
    </citation>
    <scope>NUCLEOTIDE SEQUENCE</scope>
    <source>
        <strain evidence="1">NC_groundwater_1586_Pr3_B-0.1um_66_15</strain>
    </source>
</reference>
<dbReference type="EMBL" id="JACRAF010000044">
    <property type="protein sequence ID" value="MBI4923113.1"/>
    <property type="molecule type" value="Genomic_DNA"/>
</dbReference>
<evidence type="ECO:0000313" key="2">
    <source>
        <dbReference type="Proteomes" id="UP000782610"/>
    </source>
</evidence>
<organism evidence="1 2">
    <name type="scientific">Devosia nanyangense</name>
    <dbReference type="NCBI Taxonomy" id="1228055"/>
    <lineage>
        <taxon>Bacteria</taxon>
        <taxon>Pseudomonadati</taxon>
        <taxon>Pseudomonadota</taxon>
        <taxon>Alphaproteobacteria</taxon>
        <taxon>Hyphomicrobiales</taxon>
        <taxon>Devosiaceae</taxon>
        <taxon>Devosia</taxon>
    </lineage>
</organism>
<proteinExistence type="predicted"/>